<evidence type="ECO:0000256" key="1">
    <source>
        <dbReference type="SAM" id="MobiDB-lite"/>
    </source>
</evidence>
<protein>
    <recommendedName>
        <fullName evidence="2">Sld7 C-terminal domain-containing protein</fullName>
    </recommendedName>
</protein>
<feature type="compositionally biased region" description="Basic and acidic residues" evidence="1">
    <location>
        <begin position="235"/>
        <end position="248"/>
    </location>
</feature>
<proteinExistence type="predicted"/>
<feature type="compositionally biased region" description="Polar residues" evidence="1">
    <location>
        <begin position="1"/>
        <end position="15"/>
    </location>
</feature>
<evidence type="ECO:0000313" key="3">
    <source>
        <dbReference type="EMBL" id="KZV99108.1"/>
    </source>
</evidence>
<keyword evidence="4" id="KW-1185">Reference proteome</keyword>
<dbReference type="InterPro" id="IPR041260">
    <property type="entry name" value="Sld7_C"/>
</dbReference>
<feature type="compositionally biased region" description="Basic and acidic residues" evidence="1">
    <location>
        <begin position="192"/>
        <end position="203"/>
    </location>
</feature>
<dbReference type="InParanoid" id="A0A165MDI2"/>
<dbReference type="EMBL" id="KV425912">
    <property type="protein sequence ID" value="KZV99108.1"/>
    <property type="molecule type" value="Genomic_DNA"/>
</dbReference>
<sequence length="393" mass="42214">MPSTSTATVLKTSTPRHAPAAMPKPTPPRGSGTHRLLYCGALSLPDSRLQLDGIAFTARLPPTSPSTLLDSPLPLALESMRGRPLSLVGVVSLKDTLLELADEINLFVNPAANLTVGFFERNLCYDEVDAKGLTTVGIRIGLGDEHEPQEDDIIICGRVSAASVAPGVPMLQLVAARIAPKPLPAPPQRRAPRPDDPSPRRPDIFSSLAQTRRGTKRLRDDEIQERAGAGKRTKVALDPKIARAKDLTLRPPPPPRLELNGKSLPAAVDRDGFRVPGAPAAAAAKRKEQSSAPKSSSQKPPPDTDMDTDSSLLETVNKTTIKSVAVKVLSQRGLTKDHPEFKEVYQWTLRGVGFAMRKKMTTTQIDIGLIKRLVEAHTDMYVDGQGGGSLSAT</sequence>
<gene>
    <name evidence="3" type="ORF">EXIGLDRAFT_762876</name>
</gene>
<accession>A0A165MDI2</accession>
<evidence type="ECO:0000259" key="2">
    <source>
        <dbReference type="Pfam" id="PF18596"/>
    </source>
</evidence>
<dbReference type="Pfam" id="PF18596">
    <property type="entry name" value="Sld7_C"/>
    <property type="match status" value="1"/>
</dbReference>
<feature type="domain" description="Sld7 C-terminal" evidence="2">
    <location>
        <begin position="315"/>
        <end position="382"/>
    </location>
</feature>
<dbReference type="Proteomes" id="UP000077266">
    <property type="component" value="Unassembled WGS sequence"/>
</dbReference>
<evidence type="ECO:0000313" key="4">
    <source>
        <dbReference type="Proteomes" id="UP000077266"/>
    </source>
</evidence>
<reference evidence="3 4" key="1">
    <citation type="journal article" date="2016" name="Mol. Biol. Evol.">
        <title>Comparative Genomics of Early-Diverging Mushroom-Forming Fungi Provides Insights into the Origins of Lignocellulose Decay Capabilities.</title>
        <authorList>
            <person name="Nagy L.G."/>
            <person name="Riley R."/>
            <person name="Tritt A."/>
            <person name="Adam C."/>
            <person name="Daum C."/>
            <person name="Floudas D."/>
            <person name="Sun H."/>
            <person name="Yadav J.S."/>
            <person name="Pangilinan J."/>
            <person name="Larsson K.H."/>
            <person name="Matsuura K."/>
            <person name="Barry K."/>
            <person name="Labutti K."/>
            <person name="Kuo R."/>
            <person name="Ohm R.A."/>
            <person name="Bhattacharya S.S."/>
            <person name="Shirouzu T."/>
            <person name="Yoshinaga Y."/>
            <person name="Martin F.M."/>
            <person name="Grigoriev I.V."/>
            <person name="Hibbett D.S."/>
        </authorList>
    </citation>
    <scope>NUCLEOTIDE SEQUENCE [LARGE SCALE GENOMIC DNA]</scope>
    <source>
        <strain evidence="3 4">HHB12029</strain>
    </source>
</reference>
<name>A0A165MDI2_EXIGL</name>
<dbReference type="OrthoDB" id="5599874at2759"/>
<feature type="region of interest" description="Disordered" evidence="1">
    <location>
        <begin position="179"/>
        <end position="310"/>
    </location>
</feature>
<feature type="region of interest" description="Disordered" evidence="1">
    <location>
        <begin position="1"/>
        <end position="32"/>
    </location>
</feature>
<dbReference type="AlphaFoldDB" id="A0A165MDI2"/>
<organism evidence="3 4">
    <name type="scientific">Exidia glandulosa HHB12029</name>
    <dbReference type="NCBI Taxonomy" id="1314781"/>
    <lineage>
        <taxon>Eukaryota</taxon>
        <taxon>Fungi</taxon>
        <taxon>Dikarya</taxon>
        <taxon>Basidiomycota</taxon>
        <taxon>Agaricomycotina</taxon>
        <taxon>Agaricomycetes</taxon>
        <taxon>Auriculariales</taxon>
        <taxon>Exidiaceae</taxon>
        <taxon>Exidia</taxon>
    </lineage>
</organism>